<gene>
    <name evidence="2" type="ORF">CALVIDRAFT_562716</name>
</gene>
<dbReference type="Pfam" id="PF13602">
    <property type="entry name" value="ADH_zinc_N_2"/>
    <property type="match status" value="1"/>
</dbReference>
<dbReference type="InterPro" id="IPR011032">
    <property type="entry name" value="GroES-like_sf"/>
</dbReference>
<reference evidence="2 3" key="1">
    <citation type="journal article" date="2016" name="Mol. Biol. Evol.">
        <title>Comparative Genomics of Early-Diverging Mushroom-Forming Fungi Provides Insights into the Origins of Lignocellulose Decay Capabilities.</title>
        <authorList>
            <person name="Nagy L.G."/>
            <person name="Riley R."/>
            <person name="Tritt A."/>
            <person name="Adam C."/>
            <person name="Daum C."/>
            <person name="Floudas D."/>
            <person name="Sun H."/>
            <person name="Yadav J.S."/>
            <person name="Pangilinan J."/>
            <person name="Larsson K.H."/>
            <person name="Matsuura K."/>
            <person name="Barry K."/>
            <person name="Labutti K."/>
            <person name="Kuo R."/>
            <person name="Ohm R.A."/>
            <person name="Bhattacharya S.S."/>
            <person name="Shirouzu T."/>
            <person name="Yoshinaga Y."/>
            <person name="Martin F.M."/>
            <person name="Grigoriev I.V."/>
            <person name="Hibbett D.S."/>
        </authorList>
    </citation>
    <scope>NUCLEOTIDE SEQUENCE [LARGE SCALE GENOMIC DNA]</scope>
    <source>
        <strain evidence="2 3">TUFC12733</strain>
    </source>
</reference>
<name>A0A167NKZ2_CALVF</name>
<evidence type="ECO:0000313" key="3">
    <source>
        <dbReference type="Proteomes" id="UP000076738"/>
    </source>
</evidence>
<dbReference type="Gene3D" id="3.40.50.720">
    <property type="entry name" value="NAD(P)-binding Rossmann-like Domain"/>
    <property type="match status" value="1"/>
</dbReference>
<dbReference type="SUPFAM" id="SSF51735">
    <property type="entry name" value="NAD(P)-binding Rossmann-fold domains"/>
    <property type="match status" value="1"/>
</dbReference>
<dbReference type="EMBL" id="KV417278">
    <property type="protein sequence ID" value="KZO97822.1"/>
    <property type="molecule type" value="Genomic_DNA"/>
</dbReference>
<dbReference type="InterPro" id="IPR036291">
    <property type="entry name" value="NAD(P)-bd_dom_sf"/>
</dbReference>
<sequence length="346" mass="36902">MATMRALVVSKNGKLEEALSLTTVPKPTLDENSSNVLVRVKAAAINPVDAKIAEGALNILFTEKFPAGVGIDLSGVVEKAGKGTGYNPGDEVFGAMPMSARGSMAQYALLPASSLAFKPQSLSFVESSAIPVVGVTAFQALSRHQGNKEVAFIPGGLGGVGSMALQLAKHHFGFQRTFTTVSTAKVALLKEMIPDVDVVVDYKKVDPSTIIPAGGVDFVLDPLGTPYVWAKYLRTEAAKKPSLVSIIAPLKPAVVERTFGVHLGFVLRNLLTVMEWWTAVWIPRQINYESMSADPSVKDLTTLAELANKGLLKPVISKVFPLDQALEAYQFADSGKSYGKVVISID</sequence>
<dbReference type="OrthoDB" id="3509362at2759"/>
<evidence type="ECO:0000313" key="2">
    <source>
        <dbReference type="EMBL" id="KZO97822.1"/>
    </source>
</evidence>
<dbReference type="SMART" id="SM00829">
    <property type="entry name" value="PKS_ER"/>
    <property type="match status" value="1"/>
</dbReference>
<dbReference type="GO" id="GO:0016491">
    <property type="term" value="F:oxidoreductase activity"/>
    <property type="evidence" value="ECO:0007669"/>
    <property type="project" value="InterPro"/>
</dbReference>
<dbReference type="InterPro" id="IPR050700">
    <property type="entry name" value="YIM1/Zinc_Alcohol_DH_Fams"/>
</dbReference>
<dbReference type="PANTHER" id="PTHR11695">
    <property type="entry name" value="ALCOHOL DEHYDROGENASE RELATED"/>
    <property type="match status" value="1"/>
</dbReference>
<dbReference type="STRING" id="1330018.A0A167NKZ2"/>
<accession>A0A167NKZ2</accession>
<dbReference type="PANTHER" id="PTHR11695:SF294">
    <property type="entry name" value="RETICULON-4-INTERACTING PROTEIN 1, MITOCHONDRIAL"/>
    <property type="match status" value="1"/>
</dbReference>
<dbReference type="InterPro" id="IPR020843">
    <property type="entry name" value="ER"/>
</dbReference>
<dbReference type="Pfam" id="PF08240">
    <property type="entry name" value="ADH_N"/>
    <property type="match status" value="1"/>
</dbReference>
<feature type="domain" description="Enoyl reductase (ER)" evidence="1">
    <location>
        <begin position="14"/>
        <end position="343"/>
    </location>
</feature>
<dbReference type="CDD" id="cd05289">
    <property type="entry name" value="MDR_like_2"/>
    <property type="match status" value="1"/>
</dbReference>
<dbReference type="SUPFAM" id="SSF50129">
    <property type="entry name" value="GroES-like"/>
    <property type="match status" value="1"/>
</dbReference>
<dbReference type="AlphaFoldDB" id="A0A167NKZ2"/>
<protein>
    <submittedName>
        <fullName evidence="2">GroES-like protein</fullName>
    </submittedName>
</protein>
<keyword evidence="3" id="KW-1185">Reference proteome</keyword>
<dbReference type="Proteomes" id="UP000076738">
    <property type="component" value="Unassembled WGS sequence"/>
</dbReference>
<dbReference type="InterPro" id="IPR013154">
    <property type="entry name" value="ADH-like_N"/>
</dbReference>
<proteinExistence type="predicted"/>
<evidence type="ECO:0000259" key="1">
    <source>
        <dbReference type="SMART" id="SM00829"/>
    </source>
</evidence>
<dbReference type="Gene3D" id="3.90.180.10">
    <property type="entry name" value="Medium-chain alcohol dehydrogenases, catalytic domain"/>
    <property type="match status" value="1"/>
</dbReference>
<organism evidence="2 3">
    <name type="scientific">Calocera viscosa (strain TUFC12733)</name>
    <dbReference type="NCBI Taxonomy" id="1330018"/>
    <lineage>
        <taxon>Eukaryota</taxon>
        <taxon>Fungi</taxon>
        <taxon>Dikarya</taxon>
        <taxon>Basidiomycota</taxon>
        <taxon>Agaricomycotina</taxon>
        <taxon>Dacrymycetes</taxon>
        <taxon>Dacrymycetales</taxon>
        <taxon>Dacrymycetaceae</taxon>
        <taxon>Calocera</taxon>
    </lineage>
</organism>